<dbReference type="PANTHER" id="PTHR24179:SF29">
    <property type="entry name" value="LD46604P"/>
    <property type="match status" value="1"/>
</dbReference>
<dbReference type="GO" id="GO:0017020">
    <property type="term" value="F:myosin phosphatase regulator activity"/>
    <property type="evidence" value="ECO:0007669"/>
    <property type="project" value="TreeGrafter"/>
</dbReference>
<reference evidence="5" key="1">
    <citation type="submission" date="2025-08" db="UniProtKB">
        <authorList>
            <consortium name="Ensembl"/>
        </authorList>
    </citation>
    <scope>IDENTIFICATION</scope>
</reference>
<dbReference type="Gene3D" id="1.25.40.20">
    <property type="entry name" value="Ankyrin repeat-containing domain"/>
    <property type="match status" value="2"/>
</dbReference>
<dbReference type="AlphaFoldDB" id="S4RVA8"/>
<dbReference type="GO" id="GO:0004857">
    <property type="term" value="F:enzyme inhibitor activity"/>
    <property type="evidence" value="ECO:0007669"/>
    <property type="project" value="TreeGrafter"/>
</dbReference>
<reference evidence="5" key="2">
    <citation type="submission" date="2025-09" db="UniProtKB">
        <authorList>
            <consortium name="Ensembl"/>
        </authorList>
    </citation>
    <scope>IDENTIFICATION</scope>
</reference>
<evidence type="ECO:0000256" key="2">
    <source>
        <dbReference type="ARBA" id="ARBA00023043"/>
    </source>
</evidence>
<feature type="region of interest" description="Disordered" evidence="4">
    <location>
        <begin position="158"/>
        <end position="179"/>
    </location>
</feature>
<dbReference type="PROSITE" id="PS50297">
    <property type="entry name" value="ANK_REP_REGION"/>
    <property type="match status" value="1"/>
</dbReference>
<accession>S4RVA8</accession>
<evidence type="ECO:0000256" key="4">
    <source>
        <dbReference type="SAM" id="MobiDB-lite"/>
    </source>
</evidence>
<evidence type="ECO:0000313" key="5">
    <source>
        <dbReference type="Ensembl" id="ENSPMAP00000009148.1"/>
    </source>
</evidence>
<dbReference type="STRING" id="7757.ENSPMAP00000009148"/>
<proteinExistence type="predicted"/>
<dbReference type="GeneTree" id="ENSGT00940000154090"/>
<evidence type="ECO:0000256" key="1">
    <source>
        <dbReference type="ARBA" id="ARBA00022737"/>
    </source>
</evidence>
<feature type="repeat" description="ANK" evidence="3">
    <location>
        <begin position="5"/>
        <end position="37"/>
    </location>
</feature>
<evidence type="ECO:0000256" key="3">
    <source>
        <dbReference type="PROSITE-ProRule" id="PRU00023"/>
    </source>
</evidence>
<dbReference type="PANTHER" id="PTHR24179">
    <property type="entry name" value="PROTEIN PHOSPHATASE 1 REGULATORY SUBUNIT 12"/>
    <property type="match status" value="1"/>
</dbReference>
<dbReference type="Ensembl" id="ENSPMAT00000009188.1">
    <property type="protein sequence ID" value="ENSPMAP00000009148.1"/>
    <property type="gene ID" value="ENSPMAG00000008307.1"/>
</dbReference>
<dbReference type="InterPro" id="IPR002110">
    <property type="entry name" value="Ankyrin_rpt"/>
</dbReference>
<feature type="compositionally biased region" description="Polar residues" evidence="4">
    <location>
        <begin position="158"/>
        <end position="171"/>
    </location>
</feature>
<dbReference type="SUPFAM" id="SSF48403">
    <property type="entry name" value="Ankyrin repeat"/>
    <property type="match status" value="1"/>
</dbReference>
<organism evidence="5">
    <name type="scientific">Petromyzon marinus</name>
    <name type="common">Sea lamprey</name>
    <dbReference type="NCBI Taxonomy" id="7757"/>
    <lineage>
        <taxon>Eukaryota</taxon>
        <taxon>Metazoa</taxon>
        <taxon>Chordata</taxon>
        <taxon>Craniata</taxon>
        <taxon>Vertebrata</taxon>
        <taxon>Cyclostomata</taxon>
        <taxon>Hyperoartia</taxon>
        <taxon>Petromyzontiformes</taxon>
        <taxon>Petromyzontidae</taxon>
        <taxon>Petromyzon</taxon>
    </lineage>
</organism>
<protein>
    <submittedName>
        <fullName evidence="5">Uncharacterized protein</fullName>
    </submittedName>
</protein>
<dbReference type="HOGENOM" id="CLU_1506854_0_0_1"/>
<keyword evidence="1" id="KW-0677">Repeat</keyword>
<dbReference type="InterPro" id="IPR036770">
    <property type="entry name" value="Ankyrin_rpt-contain_sf"/>
</dbReference>
<sequence length="179" mass="19867">AVDSELWTPLHAAATCGHLHLAQQLVEQRADLLAVNADGNMPYDICEDEVTLDYIETAMASKAGITQETINSKRCATELSMIHDIQEVSRSGENLDGRDEHGATLLEMAEVLVSHGASFDAKTYQDETPVDLCEDDDMRQRLVDLKMKRDAIMRTQGHARSSLQRKTSSVGSRGYVMMR</sequence>
<dbReference type="PROSITE" id="PS50088">
    <property type="entry name" value="ANK_REPEAT"/>
    <property type="match status" value="1"/>
</dbReference>
<dbReference type="InterPro" id="IPR051226">
    <property type="entry name" value="PP1_Regulatory_Subunit"/>
</dbReference>
<name>S4RVA8_PETMA</name>
<dbReference type="Pfam" id="PF00023">
    <property type="entry name" value="Ank"/>
    <property type="match status" value="1"/>
</dbReference>
<dbReference type="OMA" id="PHINIVK"/>
<dbReference type="GO" id="GO:0005737">
    <property type="term" value="C:cytoplasm"/>
    <property type="evidence" value="ECO:0007669"/>
    <property type="project" value="TreeGrafter"/>
</dbReference>
<keyword evidence="2 3" id="KW-0040">ANK repeat</keyword>